<dbReference type="InterPro" id="IPR050910">
    <property type="entry name" value="JMJD6_ArgDemeth/LysHydrox"/>
</dbReference>
<reference evidence="6" key="3">
    <citation type="submission" date="2022-06" db="UniProtKB">
        <authorList>
            <consortium name="EnsemblMetazoa"/>
        </authorList>
    </citation>
    <scope>IDENTIFICATION</scope>
</reference>
<evidence type="ECO:0000256" key="2">
    <source>
        <dbReference type="ARBA" id="ARBA00047762"/>
    </source>
</evidence>
<name>A0A834R6F6_SARSC</name>
<dbReference type="GO" id="GO:0005634">
    <property type="term" value="C:nucleus"/>
    <property type="evidence" value="ECO:0007669"/>
    <property type="project" value="TreeGrafter"/>
</dbReference>
<organism evidence="5">
    <name type="scientific">Sarcoptes scabiei</name>
    <name type="common">Itch mite</name>
    <name type="synonym">Acarus scabiei</name>
    <dbReference type="NCBI Taxonomy" id="52283"/>
    <lineage>
        <taxon>Eukaryota</taxon>
        <taxon>Metazoa</taxon>
        <taxon>Ecdysozoa</taxon>
        <taxon>Arthropoda</taxon>
        <taxon>Chelicerata</taxon>
        <taxon>Arachnida</taxon>
        <taxon>Acari</taxon>
        <taxon>Acariformes</taxon>
        <taxon>Sarcoptiformes</taxon>
        <taxon>Astigmata</taxon>
        <taxon>Psoroptidia</taxon>
        <taxon>Sarcoptoidea</taxon>
        <taxon>Sarcoptidae</taxon>
        <taxon>Sarcoptinae</taxon>
        <taxon>Sarcoptes</taxon>
    </lineage>
</organism>
<dbReference type="PROSITE" id="PS51184">
    <property type="entry name" value="JMJC"/>
    <property type="match status" value="1"/>
</dbReference>
<comment type="catalytic activity">
    <reaction evidence="2">
        <text>L-lysyl-[protein] + 2-oxoglutarate + O2 = 4-hydroxy-L-lysyl-[protein] + succinate + CO2</text>
        <dbReference type="Rhea" id="RHEA:57156"/>
        <dbReference type="Rhea" id="RHEA-COMP:9752"/>
        <dbReference type="Rhea" id="RHEA-COMP:15084"/>
        <dbReference type="ChEBI" id="CHEBI:15379"/>
        <dbReference type="ChEBI" id="CHEBI:16526"/>
        <dbReference type="ChEBI" id="CHEBI:16810"/>
        <dbReference type="ChEBI" id="CHEBI:29969"/>
        <dbReference type="ChEBI" id="CHEBI:30031"/>
        <dbReference type="ChEBI" id="CHEBI:141495"/>
    </reaction>
</comment>
<dbReference type="OrthoDB" id="203487at2759"/>
<dbReference type="GO" id="GO:0005737">
    <property type="term" value="C:cytoplasm"/>
    <property type="evidence" value="ECO:0007669"/>
    <property type="project" value="TreeGrafter"/>
</dbReference>
<gene>
    <name evidence="5" type="ORF">SSS_8384</name>
</gene>
<evidence type="ECO:0000256" key="3">
    <source>
        <dbReference type="ARBA" id="ARBA00082904"/>
    </source>
</evidence>
<evidence type="ECO:0000313" key="7">
    <source>
        <dbReference type="Proteomes" id="UP000070412"/>
    </source>
</evidence>
<dbReference type="SUPFAM" id="SSF51197">
    <property type="entry name" value="Clavaminate synthase-like"/>
    <property type="match status" value="1"/>
</dbReference>
<evidence type="ECO:0000313" key="6">
    <source>
        <dbReference type="EnsemblMetazoa" id="KAF7490713.1"/>
    </source>
</evidence>
<dbReference type="Pfam" id="PF02373">
    <property type="entry name" value="JmjC"/>
    <property type="match status" value="1"/>
</dbReference>
<dbReference type="InterPro" id="IPR003347">
    <property type="entry name" value="JmjC_dom"/>
</dbReference>
<dbReference type="GO" id="GO:0045905">
    <property type="term" value="P:positive regulation of translational termination"/>
    <property type="evidence" value="ECO:0007669"/>
    <property type="project" value="TreeGrafter"/>
</dbReference>
<dbReference type="EMBL" id="WVUK01000062">
    <property type="protein sequence ID" value="KAF7490713.1"/>
    <property type="molecule type" value="Genomic_DNA"/>
</dbReference>
<feature type="domain" description="JmjC" evidence="4">
    <location>
        <begin position="118"/>
        <end position="243"/>
    </location>
</feature>
<protein>
    <recommendedName>
        <fullName evidence="3">Jumonji domain-containing protein 4</fullName>
    </recommendedName>
</protein>
<evidence type="ECO:0000256" key="1">
    <source>
        <dbReference type="ARBA" id="ARBA00038068"/>
    </source>
</evidence>
<reference evidence="5" key="2">
    <citation type="submission" date="2020-01" db="EMBL/GenBank/DDBJ databases">
        <authorList>
            <person name="Korhonen P.K.K."/>
            <person name="Guangxu M.G."/>
            <person name="Wang T.W."/>
            <person name="Stroehlein A.J.S."/>
            <person name="Young N.D."/>
            <person name="Ang C.-S.A."/>
            <person name="Fernando D.W.F."/>
            <person name="Lu H.L."/>
            <person name="Taylor S.T."/>
            <person name="Ehtesham M.E.M."/>
            <person name="Najaraj S.H.N."/>
            <person name="Harsha G.H.G."/>
            <person name="Madugundu A.M."/>
            <person name="Renuse S.R."/>
            <person name="Holt D.H."/>
            <person name="Pandey A.P."/>
            <person name="Papenfuss A.P."/>
            <person name="Gasser R.B.G."/>
            <person name="Fischer K.F."/>
        </authorList>
    </citation>
    <scope>NUCLEOTIDE SEQUENCE</scope>
    <source>
        <strain evidence="5">SSS_KF_BRIS2020</strain>
    </source>
</reference>
<evidence type="ECO:0000313" key="5">
    <source>
        <dbReference type="EMBL" id="KAF7490713.1"/>
    </source>
</evidence>
<comment type="similarity">
    <text evidence="1">Belongs to the JMJD6 family.</text>
</comment>
<proteinExistence type="inferred from homology"/>
<dbReference type="Gene3D" id="2.60.120.650">
    <property type="entry name" value="Cupin"/>
    <property type="match status" value="1"/>
</dbReference>
<dbReference type="GO" id="GO:0043565">
    <property type="term" value="F:sequence-specific DNA binding"/>
    <property type="evidence" value="ECO:0007669"/>
    <property type="project" value="TreeGrafter"/>
</dbReference>
<dbReference type="GO" id="GO:0016706">
    <property type="term" value="F:2-oxoglutarate-dependent dioxygenase activity"/>
    <property type="evidence" value="ECO:0007669"/>
    <property type="project" value="TreeGrafter"/>
</dbReference>
<dbReference type="PANTHER" id="PTHR12480:SF6">
    <property type="entry name" value="2-OXOGLUTARATE AND IRON-DEPENDENT OXYGENASE JMJD4"/>
    <property type="match status" value="1"/>
</dbReference>
<dbReference type="PANTHER" id="PTHR12480">
    <property type="entry name" value="ARGININE DEMETHYLASE AND LYSYL-HYDROXYLASE JMJD"/>
    <property type="match status" value="1"/>
</dbReference>
<dbReference type="SMART" id="SM00558">
    <property type="entry name" value="JmjC"/>
    <property type="match status" value="1"/>
</dbReference>
<dbReference type="Proteomes" id="UP000070412">
    <property type="component" value="Unassembled WGS sequence"/>
</dbReference>
<reference evidence="7" key="1">
    <citation type="journal article" date="2020" name="PLoS Negl. Trop. Dis.">
        <title>High-quality nuclear genome for Sarcoptes scabiei-A critical resource for a neglected parasite.</title>
        <authorList>
            <person name="Korhonen P.K."/>
            <person name="Gasser R.B."/>
            <person name="Ma G."/>
            <person name="Wang T."/>
            <person name="Stroehlein A.J."/>
            <person name="Young N.D."/>
            <person name="Ang C.S."/>
            <person name="Fernando D.D."/>
            <person name="Lu H.C."/>
            <person name="Taylor S."/>
            <person name="Reynolds S.L."/>
            <person name="Mofiz E."/>
            <person name="Najaraj S.H."/>
            <person name="Gowda H."/>
            <person name="Madugundu A."/>
            <person name="Renuse S."/>
            <person name="Holt D."/>
            <person name="Pandey A."/>
            <person name="Papenfuss A.T."/>
            <person name="Fischer K."/>
        </authorList>
    </citation>
    <scope>NUCLEOTIDE SEQUENCE [LARGE SCALE GENOMIC DNA]</scope>
</reference>
<dbReference type="AlphaFoldDB" id="A0A834R6F6"/>
<accession>A0A834R6F6</accession>
<dbReference type="EnsemblMetazoa" id="SSS_8384s_mrna">
    <property type="protein sequence ID" value="KAF7490713.1"/>
    <property type="gene ID" value="SSS_8384"/>
</dbReference>
<sequence length="365" mass="43754">MNYFIAYNDKLPNYEEFYEGILRQNLVCLLNQRVTADWRCRKDWIHDDGTINFDYLQSNYGEMIVPVYNCDLRYFNSNPCKDMLLKDFVKYWREVINNDYNYEVDRLPLLYLKDWHLSYDGQDKNFYSVPEYFESDYLNEYCLSNGKLDFKFVYMGPKNSNTPLHIDVFSSYSWSANVIGRKRWLFVPPKNVEDFIQEKGEIIFVPSGFLHQVINLEDTISINHNWFNACNIKIIYSKLLDSFEEVKKELGDLIETKVCSKDEWIEKCEQITDMHFGMNRLEFIKMIVLIMNRSLDENKGTMMFKKEYEFRHKNDLRAIGSIVEEILNNEDLKSLLSIKELDSFNNFLQFVEYNLIQLNTRENKI</sequence>
<evidence type="ECO:0000259" key="4">
    <source>
        <dbReference type="PROSITE" id="PS51184"/>
    </source>
</evidence>
<keyword evidence="7" id="KW-1185">Reference proteome</keyword>